<dbReference type="SUPFAM" id="SSF69118">
    <property type="entry name" value="AhpD-like"/>
    <property type="match status" value="1"/>
</dbReference>
<dbReference type="RefSeq" id="XP_030989803.1">
    <property type="nucleotide sequence ID" value="XM_031132894.1"/>
</dbReference>
<dbReference type="OrthoDB" id="5537330at2759"/>
<dbReference type="Gene3D" id="1.20.1290.10">
    <property type="entry name" value="AhpD-like"/>
    <property type="match status" value="1"/>
</dbReference>
<gene>
    <name evidence="1" type="ORF">E0L32_010292</name>
</gene>
<dbReference type="AlphaFoldDB" id="A0A507AGT3"/>
<dbReference type="InterPro" id="IPR029032">
    <property type="entry name" value="AhpD-like"/>
</dbReference>
<dbReference type="GeneID" id="41977739"/>
<comment type="caution">
    <text evidence="1">The sequence shown here is derived from an EMBL/GenBank/DDBJ whole genome shotgun (WGS) entry which is preliminary data.</text>
</comment>
<proteinExistence type="predicted"/>
<evidence type="ECO:0000313" key="1">
    <source>
        <dbReference type="EMBL" id="TPX08092.1"/>
    </source>
</evidence>
<reference evidence="1 2" key="1">
    <citation type="submission" date="2019-06" db="EMBL/GenBank/DDBJ databases">
        <title>Draft genome sequence of the filamentous fungus Phialemoniopsis curvata isolated from diesel fuel.</title>
        <authorList>
            <person name="Varaljay V.A."/>
            <person name="Lyon W.J."/>
            <person name="Crouch A.L."/>
            <person name="Drake C.E."/>
            <person name="Hollomon J.M."/>
            <person name="Nadeau L.J."/>
            <person name="Nunn H.S."/>
            <person name="Stevenson B.S."/>
            <person name="Bojanowski C.L."/>
            <person name="Crookes-Goodson W.J."/>
        </authorList>
    </citation>
    <scope>NUCLEOTIDE SEQUENCE [LARGE SCALE GENOMIC DNA]</scope>
    <source>
        <strain evidence="1 2">D216</strain>
    </source>
</reference>
<organism evidence="1 2">
    <name type="scientific">Thyridium curvatum</name>
    <dbReference type="NCBI Taxonomy" id="1093900"/>
    <lineage>
        <taxon>Eukaryota</taxon>
        <taxon>Fungi</taxon>
        <taxon>Dikarya</taxon>
        <taxon>Ascomycota</taxon>
        <taxon>Pezizomycotina</taxon>
        <taxon>Sordariomycetes</taxon>
        <taxon>Sordariomycetidae</taxon>
        <taxon>Thyridiales</taxon>
        <taxon>Thyridiaceae</taxon>
        <taxon>Thyridium</taxon>
    </lineage>
</organism>
<dbReference type="EMBL" id="SKBQ01000081">
    <property type="protein sequence ID" value="TPX08092.1"/>
    <property type="molecule type" value="Genomic_DNA"/>
</dbReference>
<sequence>MASAAQTATPDAGMVGLFDTVATNFKKTKLGDERWFILVTACMVAGPDPEAASQLYQHLCSQPQYSTSEARQALVRRLREALLKAVSIVGVCKPLEAILAINAVERPEDKDYSSTREGWQCDDANLDRGMDWYRKIYARNASDTIGLFDAHKDFAWISKHITYGLYLSDRQVLDDLDTELVVFGAIMAQNLPTETWWHIRGTRRIGVSKEDTQTLWETIHTIMGHWGIKLHKVPTVDEVEPDV</sequence>
<dbReference type="Proteomes" id="UP000319257">
    <property type="component" value="Unassembled WGS sequence"/>
</dbReference>
<dbReference type="PANTHER" id="PTHR28180:SF5">
    <property type="entry name" value="DNA POLYMERASE ALPHA SUBUNIT B"/>
    <property type="match status" value="1"/>
</dbReference>
<dbReference type="PANTHER" id="PTHR28180">
    <property type="entry name" value="CONSERVED MITOCHONDRIAL PROTEIN-RELATED"/>
    <property type="match status" value="1"/>
</dbReference>
<evidence type="ECO:0008006" key="3">
    <source>
        <dbReference type="Google" id="ProtNLM"/>
    </source>
</evidence>
<name>A0A507AGT3_9PEZI</name>
<evidence type="ECO:0000313" key="2">
    <source>
        <dbReference type="Proteomes" id="UP000319257"/>
    </source>
</evidence>
<keyword evidence="2" id="KW-1185">Reference proteome</keyword>
<protein>
    <recommendedName>
        <fullName evidence="3">Carboxymuconolactone decarboxylase</fullName>
    </recommendedName>
</protein>
<dbReference type="InterPro" id="IPR052999">
    <property type="entry name" value="PTS1_Protein"/>
</dbReference>
<dbReference type="STRING" id="1093900.A0A507AGT3"/>
<dbReference type="InParanoid" id="A0A507AGT3"/>
<accession>A0A507AGT3</accession>